<proteinExistence type="inferred from homology"/>
<dbReference type="Gene3D" id="3.20.20.300">
    <property type="entry name" value="Glycoside hydrolase, family 3, N-terminal domain"/>
    <property type="match status" value="1"/>
</dbReference>
<dbReference type="AlphaFoldDB" id="A0AAE8SZM5"/>
<evidence type="ECO:0000259" key="11">
    <source>
        <dbReference type="Pfam" id="PF00933"/>
    </source>
</evidence>
<evidence type="ECO:0000256" key="3">
    <source>
        <dbReference type="ARBA" id="ARBA00005336"/>
    </source>
</evidence>
<accession>A0AAE8SZM5</accession>
<keyword evidence="6" id="KW-0325">Glycoprotein</keyword>
<comment type="caution">
    <text evidence="13">The sequence shown here is derived from an EMBL/GenBank/DDBJ whole genome shotgun (WGS) entry which is preliminary data.</text>
</comment>
<organism evidence="13 14">
    <name type="scientific">Cephalotrichum gorgonifer</name>
    <dbReference type="NCBI Taxonomy" id="2041049"/>
    <lineage>
        <taxon>Eukaryota</taxon>
        <taxon>Fungi</taxon>
        <taxon>Dikarya</taxon>
        <taxon>Ascomycota</taxon>
        <taxon>Pezizomycotina</taxon>
        <taxon>Sordariomycetes</taxon>
        <taxon>Hypocreomycetidae</taxon>
        <taxon>Microascales</taxon>
        <taxon>Microascaceae</taxon>
        <taxon>Cephalotrichum</taxon>
    </lineage>
</organism>
<dbReference type="Pfam" id="PF01915">
    <property type="entry name" value="Glyco_hydro_3_C"/>
    <property type="match status" value="1"/>
</dbReference>
<dbReference type="GO" id="GO:0009251">
    <property type="term" value="P:glucan catabolic process"/>
    <property type="evidence" value="ECO:0007669"/>
    <property type="project" value="TreeGrafter"/>
</dbReference>
<evidence type="ECO:0000256" key="5">
    <source>
        <dbReference type="ARBA" id="ARBA00022801"/>
    </source>
</evidence>
<name>A0AAE8SZM5_9PEZI</name>
<dbReference type="Gene3D" id="2.60.40.10">
    <property type="entry name" value="Immunoglobulins"/>
    <property type="match status" value="1"/>
</dbReference>
<dbReference type="InterPro" id="IPR017853">
    <property type="entry name" value="GH"/>
</dbReference>
<dbReference type="Gene3D" id="3.40.50.1700">
    <property type="entry name" value="Glycoside hydrolase family 3 C-terminal domain"/>
    <property type="match status" value="1"/>
</dbReference>
<keyword evidence="5" id="KW-0378">Hydrolase</keyword>
<keyword evidence="9" id="KW-0624">Polysaccharide degradation</keyword>
<evidence type="ECO:0000313" key="13">
    <source>
        <dbReference type="EMBL" id="SPO06197.1"/>
    </source>
</evidence>
<dbReference type="PRINTS" id="PR00133">
    <property type="entry name" value="GLHYDRLASE3"/>
</dbReference>
<evidence type="ECO:0000256" key="2">
    <source>
        <dbReference type="ARBA" id="ARBA00004987"/>
    </source>
</evidence>
<gene>
    <name evidence="13" type="ORF">DNG_08886</name>
</gene>
<feature type="domain" description="Glycoside hydrolase family 3 N-terminal" evidence="11">
    <location>
        <begin position="87"/>
        <end position="306"/>
    </location>
</feature>
<dbReference type="SUPFAM" id="SSF51445">
    <property type="entry name" value="(Trans)glycosidases"/>
    <property type="match status" value="1"/>
</dbReference>
<evidence type="ECO:0000313" key="14">
    <source>
        <dbReference type="Proteomes" id="UP001187682"/>
    </source>
</evidence>
<keyword evidence="14" id="KW-1185">Reference proteome</keyword>
<evidence type="ECO:0000259" key="12">
    <source>
        <dbReference type="Pfam" id="PF01915"/>
    </source>
</evidence>
<comment type="similarity">
    <text evidence="3">Belongs to the glycosyl hydrolase 3 family.</text>
</comment>
<sequence length="748" mass="81541">MARETTEFEDAVKHVKNGRDLSATTSELFSKLSEDEKLALLQGDMPFWQGLLNLYTGVYATTPYVHGEIKRLGILGVRYCDGPRGVNIHRATAFPCSMARGATWDLELEMAVGRAIGLEARACDANMVGSACINLPRHPAWGRAQETYGEDPLLLGEFGAAHVRGLQENVMGCVKHFALNSMETSRFRVDVEVDDAALHEAFLPHFRKCVDAGALAIMTAYNSVNGEWAGESRQLIRDILRDRWGFGGITISDWLFGLRDGVKSVAAGLDIEAPFRNRRHATLQPALSSGRLRIGDVDRIAARILRTQLAHYAARDEAQPSRDVLFSEEHRSLARRVAERSIILLKNDNVDGRPVLPLPTDLSSIAVVGRLADTPLTGDRASSWVDCPEITTPLAGIRAEFPSAEVHVSASDSEEEAVRAASGAQFAVVIVGYDGFDEGEFLRPSREKDFEALSLFPPPDGTPASDMVQAARSQASGGEGEGEGERGLASRPTGGDRASVRLRPRDVRLIRAVSAANPRTVVSIITAGAVITEEWRHLVPGLLVSWYNGWANGPALAAVLSGASNPSGRLPWSMPRSEAHLPPFEADTGRIVYDKWFGQRLLDRMGVRAAYPLGYGLSYTQFELDDARVFVHSTAASGDVSGGRVEIDVLVRNTGLKEGWAVVQVYGRPDFGPIPQDFPNHVLVGFKAEHFRAQSSRRVVVSIDLQPLMRWRDGGFVLDAKRVVYGVGQHAGDPKTLTVSTDKPTAKI</sequence>
<evidence type="ECO:0000256" key="4">
    <source>
        <dbReference type="ARBA" id="ARBA00012744"/>
    </source>
</evidence>
<protein>
    <recommendedName>
        <fullName evidence="4">beta-glucosidase</fullName>
        <ecNumber evidence="4">3.2.1.21</ecNumber>
    </recommendedName>
</protein>
<dbReference type="InterPro" id="IPR013783">
    <property type="entry name" value="Ig-like_fold"/>
</dbReference>
<dbReference type="GO" id="GO:0008422">
    <property type="term" value="F:beta-glucosidase activity"/>
    <property type="evidence" value="ECO:0007669"/>
    <property type="project" value="UniProtKB-EC"/>
</dbReference>
<evidence type="ECO:0000256" key="10">
    <source>
        <dbReference type="SAM" id="MobiDB-lite"/>
    </source>
</evidence>
<dbReference type="InterPro" id="IPR002772">
    <property type="entry name" value="Glyco_hydro_3_C"/>
</dbReference>
<evidence type="ECO:0000256" key="6">
    <source>
        <dbReference type="ARBA" id="ARBA00023180"/>
    </source>
</evidence>
<dbReference type="EMBL" id="ONZQ02000015">
    <property type="protein sequence ID" value="SPO06197.1"/>
    <property type="molecule type" value="Genomic_DNA"/>
</dbReference>
<dbReference type="InterPro" id="IPR036881">
    <property type="entry name" value="Glyco_hydro_3_C_sf"/>
</dbReference>
<evidence type="ECO:0000256" key="9">
    <source>
        <dbReference type="ARBA" id="ARBA00023326"/>
    </source>
</evidence>
<comment type="pathway">
    <text evidence="2">Glycan metabolism; cellulose degradation.</text>
</comment>
<comment type="catalytic activity">
    <reaction evidence="1">
        <text>Hydrolysis of terminal, non-reducing beta-D-glucosyl residues with release of beta-D-glucose.</text>
        <dbReference type="EC" id="3.2.1.21"/>
    </reaction>
</comment>
<keyword evidence="7" id="KW-0119">Carbohydrate metabolism</keyword>
<keyword evidence="8" id="KW-0326">Glycosidase</keyword>
<dbReference type="InterPro" id="IPR001764">
    <property type="entry name" value="Glyco_hydro_3_N"/>
</dbReference>
<dbReference type="Pfam" id="PF00933">
    <property type="entry name" value="Glyco_hydro_3"/>
    <property type="match status" value="1"/>
</dbReference>
<dbReference type="PANTHER" id="PTHR42715:SF3">
    <property type="entry name" value="BETA-GLUCOSIDASE B-RELATED"/>
    <property type="match status" value="1"/>
</dbReference>
<dbReference type="InterPro" id="IPR036962">
    <property type="entry name" value="Glyco_hydro_3_N_sf"/>
</dbReference>
<dbReference type="SUPFAM" id="SSF52279">
    <property type="entry name" value="Beta-D-glucan exohydrolase, C-terminal domain"/>
    <property type="match status" value="2"/>
</dbReference>
<feature type="region of interest" description="Disordered" evidence="10">
    <location>
        <begin position="453"/>
        <end position="498"/>
    </location>
</feature>
<dbReference type="PANTHER" id="PTHR42715">
    <property type="entry name" value="BETA-GLUCOSIDASE"/>
    <property type="match status" value="1"/>
</dbReference>
<dbReference type="InterPro" id="IPR050288">
    <property type="entry name" value="Cellulose_deg_GH3"/>
</dbReference>
<reference evidence="13" key="1">
    <citation type="submission" date="2018-03" db="EMBL/GenBank/DDBJ databases">
        <authorList>
            <person name="Guldener U."/>
        </authorList>
    </citation>
    <scope>NUCLEOTIDE SEQUENCE</scope>
</reference>
<feature type="domain" description="Glycoside hydrolase family 3 C-terminal" evidence="12">
    <location>
        <begin position="342"/>
        <end position="619"/>
    </location>
</feature>
<evidence type="ECO:0000256" key="1">
    <source>
        <dbReference type="ARBA" id="ARBA00000448"/>
    </source>
</evidence>
<evidence type="ECO:0000256" key="8">
    <source>
        <dbReference type="ARBA" id="ARBA00023295"/>
    </source>
</evidence>
<evidence type="ECO:0000256" key="7">
    <source>
        <dbReference type="ARBA" id="ARBA00023277"/>
    </source>
</evidence>
<dbReference type="Proteomes" id="UP001187682">
    <property type="component" value="Unassembled WGS sequence"/>
</dbReference>
<dbReference type="EC" id="3.2.1.21" evidence="4"/>